<dbReference type="GO" id="GO:0003677">
    <property type="term" value="F:DNA binding"/>
    <property type="evidence" value="ECO:0007669"/>
    <property type="project" value="InterPro"/>
</dbReference>
<gene>
    <name evidence="4" type="ORF">Cflav_PD5618</name>
</gene>
<dbReference type="OrthoDB" id="1493636at2"/>
<dbReference type="GO" id="GO:0006310">
    <property type="term" value="P:DNA recombination"/>
    <property type="evidence" value="ECO:0007669"/>
    <property type="project" value="UniProtKB-KW"/>
</dbReference>
<feature type="compositionally biased region" description="Polar residues" evidence="2">
    <location>
        <begin position="356"/>
        <end position="372"/>
    </location>
</feature>
<dbReference type="AlphaFoldDB" id="B9XAE8"/>
<dbReference type="GO" id="GO:0015074">
    <property type="term" value="P:DNA integration"/>
    <property type="evidence" value="ECO:0007669"/>
    <property type="project" value="InterPro"/>
</dbReference>
<dbReference type="InterPro" id="IPR050090">
    <property type="entry name" value="Tyrosine_recombinase_XerCD"/>
</dbReference>
<dbReference type="RefSeq" id="WP_007412796.1">
    <property type="nucleotide sequence ID" value="NZ_ABOX02000002.1"/>
</dbReference>
<keyword evidence="1" id="KW-0233">DNA recombination</keyword>
<organism evidence="4 5">
    <name type="scientific">Pedosphaera parvula (strain Ellin514)</name>
    <dbReference type="NCBI Taxonomy" id="320771"/>
    <lineage>
        <taxon>Bacteria</taxon>
        <taxon>Pseudomonadati</taxon>
        <taxon>Verrucomicrobiota</taxon>
        <taxon>Pedosphaerae</taxon>
        <taxon>Pedosphaerales</taxon>
        <taxon>Pedosphaeraceae</taxon>
        <taxon>Pedosphaera</taxon>
    </lineage>
</organism>
<protein>
    <submittedName>
        <fullName evidence="4">Integrase family protein</fullName>
    </submittedName>
</protein>
<dbReference type="InterPro" id="IPR013762">
    <property type="entry name" value="Integrase-like_cat_sf"/>
</dbReference>
<reference evidence="4 5" key="1">
    <citation type="journal article" date="2011" name="J. Bacteriol.">
        <title>Genome sequence of 'Pedosphaera parvula' Ellin514, an aerobic Verrucomicrobial isolate from pasture soil.</title>
        <authorList>
            <person name="Kant R."/>
            <person name="van Passel M.W."/>
            <person name="Sangwan P."/>
            <person name="Palva A."/>
            <person name="Lucas S."/>
            <person name="Copeland A."/>
            <person name="Lapidus A."/>
            <person name="Glavina Del Rio T."/>
            <person name="Dalin E."/>
            <person name="Tice H."/>
            <person name="Bruce D."/>
            <person name="Goodwin L."/>
            <person name="Pitluck S."/>
            <person name="Chertkov O."/>
            <person name="Larimer F.W."/>
            <person name="Land M.L."/>
            <person name="Hauser L."/>
            <person name="Brettin T.S."/>
            <person name="Detter J.C."/>
            <person name="Han S."/>
            <person name="de Vos W.M."/>
            <person name="Janssen P.H."/>
            <person name="Smidt H."/>
        </authorList>
    </citation>
    <scope>NUCLEOTIDE SEQUENCE [LARGE SCALE GENOMIC DNA]</scope>
    <source>
        <strain evidence="4 5">Ellin514</strain>
    </source>
</reference>
<evidence type="ECO:0000256" key="2">
    <source>
        <dbReference type="SAM" id="MobiDB-lite"/>
    </source>
</evidence>
<dbReference type="Pfam" id="PF00589">
    <property type="entry name" value="Phage_integrase"/>
    <property type="match status" value="1"/>
</dbReference>
<dbReference type="SUPFAM" id="SSF56349">
    <property type="entry name" value="DNA breaking-rejoining enzymes"/>
    <property type="match status" value="1"/>
</dbReference>
<feature type="domain" description="Tyr recombinase" evidence="3">
    <location>
        <begin position="167"/>
        <end position="336"/>
    </location>
</feature>
<name>B9XAE8_PEDPL</name>
<evidence type="ECO:0000313" key="5">
    <source>
        <dbReference type="Proteomes" id="UP000003688"/>
    </source>
</evidence>
<dbReference type="Proteomes" id="UP000003688">
    <property type="component" value="Unassembled WGS sequence"/>
</dbReference>
<feature type="region of interest" description="Disordered" evidence="2">
    <location>
        <begin position="353"/>
        <end position="372"/>
    </location>
</feature>
<sequence>MKARFRLYRRDKQTKGKGGVYYLEDVETGRRTSLQTTDAMTAERLLHAHREAHLQPAINLQIARTYVVASDPAMVSRNWQEVMQSIVATKTGETKNRWDSVAKDKALALLWKKPLMETRAEHFLDALLKGTVSTNVYLRRLHNFALDMNWLLAPVLVKKKWPKPVYGEKRAITWDEHQKIIQREINPERRAFYSMAWHTGASQSDLAHLHAEDIDWSKKIISYERMKLGGRGKLPPQVSIGPALEQLLKNLPAKGYLFPYLQTVRAGDRATEFKQRCEGLNIVGVTLHSYRYSWAERAKKAGYPERWAQVNLGHNSKAMARYYSKGAELVLPSLETWKADPGKIVAVEFKSVPAGESSSTPAPSPSVEAQCQ</sequence>
<dbReference type="PANTHER" id="PTHR30349:SF64">
    <property type="entry name" value="PROPHAGE INTEGRASE INTD-RELATED"/>
    <property type="match status" value="1"/>
</dbReference>
<proteinExistence type="predicted"/>
<dbReference type="InterPro" id="IPR011010">
    <property type="entry name" value="DNA_brk_join_enz"/>
</dbReference>
<keyword evidence="5" id="KW-1185">Reference proteome</keyword>
<dbReference type="Gene3D" id="1.10.443.10">
    <property type="entry name" value="Intergrase catalytic core"/>
    <property type="match status" value="1"/>
</dbReference>
<comment type="caution">
    <text evidence="4">The sequence shown here is derived from an EMBL/GenBank/DDBJ whole genome shotgun (WGS) entry which is preliminary data.</text>
</comment>
<dbReference type="EMBL" id="ABOX02000002">
    <property type="protein sequence ID" value="EEF62983.1"/>
    <property type="molecule type" value="Genomic_DNA"/>
</dbReference>
<dbReference type="PROSITE" id="PS51898">
    <property type="entry name" value="TYR_RECOMBINASE"/>
    <property type="match status" value="1"/>
</dbReference>
<evidence type="ECO:0000313" key="4">
    <source>
        <dbReference type="EMBL" id="EEF62983.1"/>
    </source>
</evidence>
<dbReference type="STRING" id="320771.Cflav_PD5618"/>
<dbReference type="InterPro" id="IPR002104">
    <property type="entry name" value="Integrase_catalytic"/>
</dbReference>
<evidence type="ECO:0000259" key="3">
    <source>
        <dbReference type="PROSITE" id="PS51898"/>
    </source>
</evidence>
<accession>B9XAE8</accession>
<dbReference type="PANTHER" id="PTHR30349">
    <property type="entry name" value="PHAGE INTEGRASE-RELATED"/>
    <property type="match status" value="1"/>
</dbReference>
<evidence type="ECO:0000256" key="1">
    <source>
        <dbReference type="ARBA" id="ARBA00023172"/>
    </source>
</evidence>